<sequence>MRTLTKTKHGSGNWTKSKRRSGRDTSIRSEVAAAGVAVGAARNASPLPDEIWESGTAPLGADAA</sequence>
<feature type="region of interest" description="Disordered" evidence="1">
    <location>
        <begin position="1"/>
        <end position="27"/>
    </location>
</feature>
<reference evidence="2" key="2">
    <citation type="journal article" date="2023" name="IMA Fungus">
        <title>Comparative genomic study of the Penicillium genus elucidates a diverse pangenome and 15 lateral gene transfer events.</title>
        <authorList>
            <person name="Petersen C."/>
            <person name="Sorensen T."/>
            <person name="Nielsen M.R."/>
            <person name="Sondergaard T.E."/>
            <person name="Sorensen J.L."/>
            <person name="Fitzpatrick D.A."/>
            <person name="Frisvad J.C."/>
            <person name="Nielsen K.L."/>
        </authorList>
    </citation>
    <scope>NUCLEOTIDE SEQUENCE</scope>
    <source>
        <strain evidence="2">IBT 20477</strain>
    </source>
</reference>
<dbReference type="AlphaFoldDB" id="A0A9W9T8F7"/>
<evidence type="ECO:0000313" key="3">
    <source>
        <dbReference type="Proteomes" id="UP001150942"/>
    </source>
</evidence>
<dbReference type="Proteomes" id="UP001150942">
    <property type="component" value="Unassembled WGS sequence"/>
</dbReference>
<reference evidence="2" key="1">
    <citation type="submission" date="2022-11" db="EMBL/GenBank/DDBJ databases">
        <authorList>
            <person name="Petersen C."/>
        </authorList>
    </citation>
    <scope>NUCLEOTIDE SEQUENCE</scope>
    <source>
        <strain evidence="2">IBT 20477</strain>
    </source>
</reference>
<protein>
    <submittedName>
        <fullName evidence="2">Uncharacterized protein</fullName>
    </submittedName>
</protein>
<organism evidence="2 3">
    <name type="scientific">Penicillium cf. viridicatum</name>
    <dbReference type="NCBI Taxonomy" id="2972119"/>
    <lineage>
        <taxon>Eukaryota</taxon>
        <taxon>Fungi</taxon>
        <taxon>Dikarya</taxon>
        <taxon>Ascomycota</taxon>
        <taxon>Pezizomycotina</taxon>
        <taxon>Eurotiomycetes</taxon>
        <taxon>Eurotiomycetidae</taxon>
        <taxon>Eurotiales</taxon>
        <taxon>Aspergillaceae</taxon>
        <taxon>Penicillium</taxon>
    </lineage>
</organism>
<name>A0A9W9T8F7_9EURO</name>
<feature type="region of interest" description="Disordered" evidence="1">
    <location>
        <begin position="40"/>
        <end position="64"/>
    </location>
</feature>
<gene>
    <name evidence="2" type="ORF">N7449_000338</name>
</gene>
<evidence type="ECO:0000313" key="2">
    <source>
        <dbReference type="EMBL" id="KAJ5213169.1"/>
    </source>
</evidence>
<proteinExistence type="predicted"/>
<evidence type="ECO:0000256" key="1">
    <source>
        <dbReference type="SAM" id="MobiDB-lite"/>
    </source>
</evidence>
<dbReference type="EMBL" id="JAPQKQ010000001">
    <property type="protein sequence ID" value="KAJ5213169.1"/>
    <property type="molecule type" value="Genomic_DNA"/>
</dbReference>
<comment type="caution">
    <text evidence="2">The sequence shown here is derived from an EMBL/GenBank/DDBJ whole genome shotgun (WGS) entry which is preliminary data.</text>
</comment>
<accession>A0A9W9T8F7</accession>
<dbReference type="OrthoDB" id="4360670at2759"/>
<keyword evidence="3" id="KW-1185">Reference proteome</keyword>